<dbReference type="AlphaFoldDB" id="A0AAD6VB57"/>
<organism evidence="2 3">
    <name type="scientific">Mycena pura</name>
    <dbReference type="NCBI Taxonomy" id="153505"/>
    <lineage>
        <taxon>Eukaryota</taxon>
        <taxon>Fungi</taxon>
        <taxon>Dikarya</taxon>
        <taxon>Basidiomycota</taxon>
        <taxon>Agaricomycotina</taxon>
        <taxon>Agaricomycetes</taxon>
        <taxon>Agaricomycetidae</taxon>
        <taxon>Agaricales</taxon>
        <taxon>Marasmiineae</taxon>
        <taxon>Mycenaceae</taxon>
        <taxon>Mycena</taxon>
    </lineage>
</organism>
<dbReference type="EMBL" id="JARJCW010000036">
    <property type="protein sequence ID" value="KAJ7207591.1"/>
    <property type="molecule type" value="Genomic_DNA"/>
</dbReference>
<dbReference type="Proteomes" id="UP001219525">
    <property type="component" value="Unassembled WGS sequence"/>
</dbReference>
<gene>
    <name evidence="2" type="ORF">GGX14DRAFT_635599</name>
</gene>
<keyword evidence="1" id="KW-0472">Membrane</keyword>
<feature type="transmembrane region" description="Helical" evidence="1">
    <location>
        <begin position="7"/>
        <end position="29"/>
    </location>
</feature>
<evidence type="ECO:0008006" key="4">
    <source>
        <dbReference type="Google" id="ProtNLM"/>
    </source>
</evidence>
<proteinExistence type="predicted"/>
<accession>A0AAD6VB57</accession>
<feature type="transmembrane region" description="Helical" evidence="1">
    <location>
        <begin position="191"/>
        <end position="219"/>
    </location>
</feature>
<keyword evidence="1" id="KW-1133">Transmembrane helix</keyword>
<keyword evidence="1" id="KW-0812">Transmembrane</keyword>
<evidence type="ECO:0000313" key="3">
    <source>
        <dbReference type="Proteomes" id="UP001219525"/>
    </source>
</evidence>
<feature type="non-terminal residue" evidence="2">
    <location>
        <position position="1"/>
    </location>
</feature>
<name>A0AAD6VB57_9AGAR</name>
<feature type="transmembrane region" description="Helical" evidence="1">
    <location>
        <begin position="148"/>
        <end position="171"/>
    </location>
</feature>
<reference evidence="2" key="1">
    <citation type="submission" date="2023-03" db="EMBL/GenBank/DDBJ databases">
        <title>Massive genome expansion in bonnet fungi (Mycena s.s.) driven by repeated elements and novel gene families across ecological guilds.</title>
        <authorList>
            <consortium name="Lawrence Berkeley National Laboratory"/>
            <person name="Harder C.B."/>
            <person name="Miyauchi S."/>
            <person name="Viragh M."/>
            <person name="Kuo A."/>
            <person name="Thoen E."/>
            <person name="Andreopoulos B."/>
            <person name="Lu D."/>
            <person name="Skrede I."/>
            <person name="Drula E."/>
            <person name="Henrissat B."/>
            <person name="Morin E."/>
            <person name="Kohler A."/>
            <person name="Barry K."/>
            <person name="LaButti K."/>
            <person name="Morin E."/>
            <person name="Salamov A."/>
            <person name="Lipzen A."/>
            <person name="Mereny Z."/>
            <person name="Hegedus B."/>
            <person name="Baldrian P."/>
            <person name="Stursova M."/>
            <person name="Weitz H."/>
            <person name="Taylor A."/>
            <person name="Grigoriev I.V."/>
            <person name="Nagy L.G."/>
            <person name="Martin F."/>
            <person name="Kauserud H."/>
        </authorList>
    </citation>
    <scope>NUCLEOTIDE SEQUENCE</scope>
    <source>
        <strain evidence="2">9144</strain>
    </source>
</reference>
<evidence type="ECO:0000313" key="2">
    <source>
        <dbReference type="EMBL" id="KAJ7207591.1"/>
    </source>
</evidence>
<feature type="transmembrane region" description="Helical" evidence="1">
    <location>
        <begin position="108"/>
        <end position="128"/>
    </location>
</feature>
<protein>
    <recommendedName>
        <fullName evidence="4">Transmembrane protein</fullName>
    </recommendedName>
</protein>
<evidence type="ECO:0000256" key="1">
    <source>
        <dbReference type="SAM" id="Phobius"/>
    </source>
</evidence>
<keyword evidence="3" id="KW-1185">Reference proteome</keyword>
<comment type="caution">
    <text evidence="2">The sequence shown here is derived from an EMBL/GenBank/DDBJ whole genome shotgun (WGS) entry which is preliminary data.</text>
</comment>
<sequence length="231" mass="24892">MNPSKVIVLYVAPWVALTAFLLFLLVYLAPVVLLQTRVAMLTVTHHSSDPLDGPSVFLGALGSCSRATSHAGVECTSPSLNPAYDLSDSLPPTAPHFLLSAPPVPPGFLGLALAYSIIFFVLFTLVSYRHKMGKKSAATLDKPAIQRVLVWLGVSGFLLGFTSFLIMHIWFGKAARDFNHNIVVEGSAGPQLIATVGNAFIMGWVAYGFYGVLVVISIVKLNVKASKWTDF</sequence>